<dbReference type="EMBL" id="JABANN010000023">
    <property type="protein sequence ID" value="KAF4674882.1"/>
    <property type="molecule type" value="Genomic_DNA"/>
</dbReference>
<gene>
    <name evidence="2" type="ORF">FOL46_003623</name>
    <name evidence="1" type="ORF">FOZ61_004189</name>
</gene>
<accession>A0A7J6MTG1</accession>
<evidence type="ECO:0000313" key="3">
    <source>
        <dbReference type="Proteomes" id="UP000570595"/>
    </source>
</evidence>
<evidence type="ECO:0000313" key="1">
    <source>
        <dbReference type="EMBL" id="KAF4669426.1"/>
    </source>
</evidence>
<protein>
    <submittedName>
        <fullName evidence="2">Uncharacterized protein</fullName>
    </submittedName>
</protein>
<proteinExistence type="predicted"/>
<dbReference type="Proteomes" id="UP000572268">
    <property type="component" value="Unassembled WGS sequence"/>
</dbReference>
<comment type="caution">
    <text evidence="2">The sequence shown here is derived from an EMBL/GenBank/DDBJ whole genome shotgun (WGS) entry which is preliminary data.</text>
</comment>
<dbReference type="OrthoDB" id="10590728at2759"/>
<reference evidence="3 4" key="1">
    <citation type="submission" date="2020-04" db="EMBL/GenBank/DDBJ databases">
        <title>Perkinsus olseni comparative genomics.</title>
        <authorList>
            <person name="Bogema D.R."/>
        </authorList>
    </citation>
    <scope>NUCLEOTIDE SEQUENCE [LARGE SCALE GENOMIC DNA]</scope>
    <source>
        <strain evidence="1">ATCC PRA-179</strain>
        <strain evidence="2">ATCC PRA-31</strain>
    </source>
</reference>
<dbReference type="Proteomes" id="UP000570595">
    <property type="component" value="Unassembled WGS sequence"/>
</dbReference>
<evidence type="ECO:0000313" key="4">
    <source>
        <dbReference type="Proteomes" id="UP000572268"/>
    </source>
</evidence>
<dbReference type="EMBL" id="JABAHT010000024">
    <property type="protein sequence ID" value="KAF4669426.1"/>
    <property type="molecule type" value="Genomic_DNA"/>
</dbReference>
<dbReference type="AlphaFoldDB" id="A0A7J6MTG1"/>
<sequence>MKPSPPDDVNPVTAKEAVEWAVALLRAAGLVEVDISHFRCLRDSSEASATAAAARGEDILRSACRLAAGGGSPQDYLSGLGYPRLEHLGSSGPASDLEAMRAVLWMVFNEATGLRKRAESTCTPRLPRVIRLLLGLNPQPPKSGLTAVERPSARPSYSVGSDPLHAILQAANELAWLDRESASIAAALTRVDYRSPATMPSEKAVKILNPKIAGSVGQYREEITKLVHLAACEVKFCDWLRSTTVYRTEGTAAPEVVVVQDTPGEQHLRALEEEADSLLEECMCILSSPPFGLHLQKVGVYEP</sequence>
<name>A0A7J6MTG1_PEROL</name>
<organism evidence="2 4">
    <name type="scientific">Perkinsus olseni</name>
    <name type="common">Perkinsus atlanticus</name>
    <dbReference type="NCBI Taxonomy" id="32597"/>
    <lineage>
        <taxon>Eukaryota</taxon>
        <taxon>Sar</taxon>
        <taxon>Alveolata</taxon>
        <taxon>Perkinsozoa</taxon>
        <taxon>Perkinsea</taxon>
        <taxon>Perkinsida</taxon>
        <taxon>Perkinsidae</taxon>
        <taxon>Perkinsus</taxon>
    </lineage>
</organism>
<evidence type="ECO:0000313" key="2">
    <source>
        <dbReference type="EMBL" id="KAF4674882.1"/>
    </source>
</evidence>